<feature type="compositionally biased region" description="Basic and acidic residues" evidence="7">
    <location>
        <begin position="543"/>
        <end position="552"/>
    </location>
</feature>
<evidence type="ECO:0000256" key="1">
    <source>
        <dbReference type="ARBA" id="ARBA00004123"/>
    </source>
</evidence>
<dbReference type="Gene3D" id="3.30.40.10">
    <property type="entry name" value="Zinc/RING finger domain, C3HC4 (zinc finger)"/>
    <property type="match status" value="1"/>
</dbReference>
<proteinExistence type="predicted"/>
<reference evidence="11" key="1">
    <citation type="submission" date="2022-01" db="EMBL/GenBank/DDBJ databases">
        <title>Genome Sequence Resource for Two Populations of Ditylenchus destructor, the Migratory Endoparasitic Phytonematode.</title>
        <authorList>
            <person name="Zhang H."/>
            <person name="Lin R."/>
            <person name="Xie B."/>
        </authorList>
    </citation>
    <scope>NUCLEOTIDE SEQUENCE</scope>
    <source>
        <strain evidence="11">BazhouSP</strain>
    </source>
</reference>
<feature type="compositionally biased region" description="Basic and acidic residues" evidence="7">
    <location>
        <begin position="869"/>
        <end position="890"/>
    </location>
</feature>
<comment type="caution">
    <text evidence="11">The sequence shown here is derived from an EMBL/GenBank/DDBJ whole genome shotgun (WGS) entry which is preliminary data.</text>
</comment>
<evidence type="ECO:0008006" key="13">
    <source>
        <dbReference type="Google" id="ProtNLM"/>
    </source>
</evidence>
<dbReference type="InterPro" id="IPR036875">
    <property type="entry name" value="Znf_CCHC_sf"/>
</dbReference>
<keyword evidence="12" id="KW-1185">Reference proteome</keyword>
<dbReference type="PROSITE" id="PS51282">
    <property type="entry name" value="DWNN"/>
    <property type="match status" value="1"/>
</dbReference>
<dbReference type="GO" id="GO:0006397">
    <property type="term" value="P:mRNA processing"/>
    <property type="evidence" value="ECO:0007669"/>
    <property type="project" value="InterPro"/>
</dbReference>
<dbReference type="InterPro" id="IPR001841">
    <property type="entry name" value="Znf_RING"/>
</dbReference>
<dbReference type="Pfam" id="PF08783">
    <property type="entry name" value="DWNN"/>
    <property type="match status" value="1"/>
</dbReference>
<feature type="compositionally biased region" description="Polar residues" evidence="7">
    <location>
        <begin position="475"/>
        <end position="484"/>
    </location>
</feature>
<feature type="region of interest" description="Disordered" evidence="7">
    <location>
        <begin position="475"/>
        <end position="833"/>
    </location>
</feature>
<evidence type="ECO:0000259" key="9">
    <source>
        <dbReference type="PROSITE" id="PS50158"/>
    </source>
</evidence>
<feature type="compositionally biased region" description="Basic residues" evidence="7">
    <location>
        <begin position="996"/>
        <end position="1019"/>
    </location>
</feature>
<dbReference type="InterPro" id="IPR013083">
    <property type="entry name" value="Znf_RING/FYVE/PHD"/>
</dbReference>
<dbReference type="SUPFAM" id="SSF57850">
    <property type="entry name" value="RING/U-box"/>
    <property type="match status" value="1"/>
</dbReference>
<dbReference type="Pfam" id="PF13696">
    <property type="entry name" value="zf-CCHC_2"/>
    <property type="match status" value="1"/>
</dbReference>
<name>A0AAD4NEW8_9BILA</name>
<evidence type="ECO:0000313" key="11">
    <source>
        <dbReference type="EMBL" id="KAI1722350.1"/>
    </source>
</evidence>
<keyword evidence="4" id="KW-0862">Zinc</keyword>
<dbReference type="GO" id="GO:0006511">
    <property type="term" value="P:ubiquitin-dependent protein catabolic process"/>
    <property type="evidence" value="ECO:0007669"/>
    <property type="project" value="TreeGrafter"/>
</dbReference>
<gene>
    <name evidence="11" type="ORF">DdX_04664</name>
</gene>
<dbReference type="AlphaFoldDB" id="A0AAD4NEW8"/>
<dbReference type="PANTHER" id="PTHR15439:SF0">
    <property type="entry name" value="CELL DIVISION CYCLE AND APOPTOSIS REGULATOR PROTEIN 1-RELATED"/>
    <property type="match status" value="1"/>
</dbReference>
<evidence type="ECO:0000256" key="7">
    <source>
        <dbReference type="SAM" id="MobiDB-lite"/>
    </source>
</evidence>
<accession>A0AAD4NEW8</accession>
<feature type="compositionally biased region" description="Basic and acidic residues" evidence="7">
    <location>
        <begin position="823"/>
        <end position="833"/>
    </location>
</feature>
<evidence type="ECO:0000256" key="3">
    <source>
        <dbReference type="ARBA" id="ARBA00022771"/>
    </source>
</evidence>
<feature type="region of interest" description="Disordered" evidence="7">
    <location>
        <begin position="213"/>
        <end position="234"/>
    </location>
</feature>
<evidence type="ECO:0000259" key="8">
    <source>
        <dbReference type="PROSITE" id="PS50089"/>
    </source>
</evidence>
<evidence type="ECO:0000256" key="4">
    <source>
        <dbReference type="ARBA" id="ARBA00022833"/>
    </source>
</evidence>
<feature type="compositionally biased region" description="Basic and acidic residues" evidence="7">
    <location>
        <begin position="639"/>
        <end position="668"/>
    </location>
</feature>
<feature type="compositionally biased region" description="Basic and acidic residues" evidence="7">
    <location>
        <begin position="777"/>
        <end position="811"/>
    </location>
</feature>
<comment type="subcellular location">
    <subcellularLocation>
        <location evidence="1">Nucleus</location>
    </subcellularLocation>
</comment>
<dbReference type="InterPro" id="IPR033489">
    <property type="entry name" value="RBBP6"/>
</dbReference>
<dbReference type="GO" id="GO:0003676">
    <property type="term" value="F:nucleic acid binding"/>
    <property type="evidence" value="ECO:0007669"/>
    <property type="project" value="InterPro"/>
</dbReference>
<dbReference type="SMART" id="SM01180">
    <property type="entry name" value="DWNN"/>
    <property type="match status" value="1"/>
</dbReference>
<feature type="compositionally biased region" description="Basic residues" evidence="7">
    <location>
        <begin position="589"/>
        <end position="608"/>
    </location>
</feature>
<feature type="compositionally biased region" description="Polar residues" evidence="7">
    <location>
        <begin position="958"/>
        <end position="974"/>
    </location>
</feature>
<dbReference type="PROSITE" id="PS50158">
    <property type="entry name" value="ZF_CCHC"/>
    <property type="match status" value="1"/>
</dbReference>
<keyword evidence="5" id="KW-0539">Nucleus</keyword>
<dbReference type="InterPro" id="IPR001878">
    <property type="entry name" value="Znf_CCHC"/>
</dbReference>
<dbReference type="InterPro" id="IPR014891">
    <property type="entry name" value="DWNN_domain"/>
</dbReference>
<dbReference type="GO" id="GO:0061630">
    <property type="term" value="F:ubiquitin protein ligase activity"/>
    <property type="evidence" value="ECO:0007669"/>
    <property type="project" value="InterPro"/>
</dbReference>
<keyword evidence="3 6" id="KW-0863">Zinc-finger</keyword>
<feature type="compositionally biased region" description="Basic and acidic residues" evidence="7">
    <location>
        <begin position="712"/>
        <end position="769"/>
    </location>
</feature>
<dbReference type="Proteomes" id="UP001201812">
    <property type="component" value="Unassembled WGS sequence"/>
</dbReference>
<feature type="compositionally biased region" description="Basic and acidic residues" evidence="7">
    <location>
        <begin position="1020"/>
        <end position="1039"/>
    </location>
</feature>
<feature type="compositionally biased region" description="Basic and acidic residues" evidence="7">
    <location>
        <begin position="902"/>
        <end position="916"/>
    </location>
</feature>
<dbReference type="GO" id="GO:0019899">
    <property type="term" value="F:enzyme binding"/>
    <property type="evidence" value="ECO:0007669"/>
    <property type="project" value="UniProtKB-ARBA"/>
</dbReference>
<dbReference type="GO" id="GO:0008270">
    <property type="term" value="F:zinc ion binding"/>
    <property type="evidence" value="ECO:0007669"/>
    <property type="project" value="UniProtKB-KW"/>
</dbReference>
<feature type="region of interest" description="Disordered" evidence="7">
    <location>
        <begin position="869"/>
        <end position="1120"/>
    </location>
</feature>
<evidence type="ECO:0000256" key="2">
    <source>
        <dbReference type="ARBA" id="ARBA00022723"/>
    </source>
</evidence>
<dbReference type="Gene3D" id="3.10.20.90">
    <property type="entry name" value="Phosphatidylinositol 3-kinase Catalytic Subunit, Chain A, domain 1"/>
    <property type="match status" value="1"/>
</dbReference>
<dbReference type="SUPFAM" id="SSF57756">
    <property type="entry name" value="Retrovirus zinc finger-like domains"/>
    <property type="match status" value="1"/>
</dbReference>
<evidence type="ECO:0000256" key="5">
    <source>
        <dbReference type="ARBA" id="ARBA00023242"/>
    </source>
</evidence>
<dbReference type="EMBL" id="JAKKPZ010000004">
    <property type="protein sequence ID" value="KAI1722350.1"/>
    <property type="molecule type" value="Genomic_DNA"/>
</dbReference>
<feature type="compositionally biased region" description="Polar residues" evidence="7">
    <location>
        <begin position="1098"/>
        <end position="1120"/>
    </location>
</feature>
<dbReference type="Gene3D" id="4.10.60.10">
    <property type="entry name" value="Zinc finger, CCHC-type"/>
    <property type="match status" value="1"/>
</dbReference>
<organism evidence="11 12">
    <name type="scientific">Ditylenchus destructor</name>
    <dbReference type="NCBI Taxonomy" id="166010"/>
    <lineage>
        <taxon>Eukaryota</taxon>
        <taxon>Metazoa</taxon>
        <taxon>Ecdysozoa</taxon>
        <taxon>Nematoda</taxon>
        <taxon>Chromadorea</taxon>
        <taxon>Rhabditida</taxon>
        <taxon>Tylenchina</taxon>
        <taxon>Tylenchomorpha</taxon>
        <taxon>Sphaerularioidea</taxon>
        <taxon>Anguinidae</taxon>
        <taxon>Anguininae</taxon>
        <taxon>Ditylenchus</taxon>
    </lineage>
</organism>
<evidence type="ECO:0000259" key="10">
    <source>
        <dbReference type="PROSITE" id="PS51282"/>
    </source>
</evidence>
<dbReference type="GO" id="GO:0005634">
    <property type="term" value="C:nucleus"/>
    <property type="evidence" value="ECO:0007669"/>
    <property type="project" value="UniProtKB-SubCell"/>
</dbReference>
<dbReference type="InterPro" id="IPR025829">
    <property type="entry name" value="Zn_knuckle_CX2CX3GHX4C"/>
</dbReference>
<feature type="domain" description="RING-type" evidence="8">
    <location>
        <begin position="242"/>
        <end position="280"/>
    </location>
</feature>
<feature type="compositionally biased region" description="Low complexity" evidence="7">
    <location>
        <begin position="555"/>
        <end position="588"/>
    </location>
</feature>
<feature type="domain" description="DWNN" evidence="10">
    <location>
        <begin position="4"/>
        <end position="75"/>
    </location>
</feature>
<feature type="compositionally biased region" description="Basic residues" evidence="7">
    <location>
        <begin position="891"/>
        <end position="901"/>
    </location>
</feature>
<dbReference type="PROSITE" id="PS50089">
    <property type="entry name" value="ZF_RING_2"/>
    <property type="match status" value="1"/>
</dbReference>
<keyword evidence="2" id="KW-0479">Metal-binding</keyword>
<protein>
    <recommendedName>
        <fullName evidence="13">E3 ubiquitin-protein ligase RBBP6</fullName>
    </recommendedName>
</protein>
<dbReference type="PANTHER" id="PTHR15439">
    <property type="entry name" value="RETINOBLASTOMA-BINDING PROTEIN 6"/>
    <property type="match status" value="1"/>
</dbReference>
<dbReference type="CDD" id="cd16620">
    <property type="entry name" value="vRING-HC-C4C4_RBBP6"/>
    <property type="match status" value="1"/>
</dbReference>
<evidence type="ECO:0000313" key="12">
    <source>
        <dbReference type="Proteomes" id="UP001201812"/>
    </source>
</evidence>
<feature type="domain" description="CCHC-type" evidence="9">
    <location>
        <begin position="155"/>
        <end position="169"/>
    </location>
</feature>
<feature type="compositionally biased region" description="Basic and acidic residues" evidence="7">
    <location>
        <begin position="935"/>
        <end position="956"/>
    </location>
</feature>
<dbReference type="GO" id="GO:0016567">
    <property type="term" value="P:protein ubiquitination"/>
    <property type="evidence" value="ECO:0007669"/>
    <property type="project" value="InterPro"/>
</dbReference>
<evidence type="ECO:0000256" key="6">
    <source>
        <dbReference type="PROSITE-ProRule" id="PRU00047"/>
    </source>
</evidence>
<feature type="compositionally biased region" description="Basic and acidic residues" evidence="7">
    <location>
        <begin position="677"/>
        <end position="700"/>
    </location>
</feature>
<sequence length="1140" mass="127581">MSSIHYKFRATLEYKTLTFDGLHISVEDLKRVICDKENIRTESFDLILTNAHTKRQYTNEELVPRNSSVVVQRIPRENALKLPKVQDTSTSGIVMRKSQAMHERGHIQSDEFSKMTEEERLAHVKDVSTWKFKPENLPKKTTSIMYGPPPPTYVCNRCSQPGHWFKNCPALNTRRTTGIPTDELMETTKDDPMAMLHPSGKFVVPIIHFRARQARKQEQPSSSPNLASEEADPKDFPSELCCPLCNGLLREAVLATCCGDSFCAECMQQKMLEDSQQICPGVGCHTRISTDSLVPNQKMRQAVKKYEENMQGGGATAPTMAFNKPEQTGALLQKLLPDLVQTQTQSPTYHETPAQASPINYPSAPVEQPSVSAPPPIFPNFPPVVTSVPTVAPRSYPIPSTFQPQPALTSSFSQPALTGPSGFPLPNLSVPPPPIVQYPIVPAQATQSSGSAVGQSTSQPNDFSEAWEKLVSRNTDTVPKSISQPVPAPVNIVPKPADIPKSTSQPAAVKQPPIPGAELDKGNNTGNGEQASKEINDAWEMFIKQKDQEKKQRTSKSISKSVSSSSSDSSSGSFSGSSSRSSSVSSGGSRRRHRRSRQRYSPDRRRRTSNGYSPERRRRYSGGYGSNRYQGPPRPYYGSRRERYDGSPERRRDRDRERIKVISRDRESPSTQKAKLKREAERDRDEKSKHKEKTKEHRVNDSTSRSRRRSSKSPETKRDHEKDSKKPRDSETTKKKETEKAKSKKLSKDDKEKSRQNKETKGDAKEGKDKKKSRHDKNKDSKKSDLKESAKAENGTKHEDKQPDDSAKADVDAAGSEDEDEIERIIQETKRIKEVLPSETDIAQNMTILPKRPAETINLTLEDGDTMEIKYRGLDLGNKKEPEEKIEPPKEKHKKASKKKSDKSEAKPVEEEKRPSLGDAVSLGGSLEAETLEEAIEKSSPEVTKEISKADVRESESDMATTQPSQNETDSAMSKTEDEGRKNKKRKKDKKEKDKKTYKRHHKEERDTHKKKKRHRSKEHKSPDSTNKKETKDKADSSKEKHRKSSKKKSESKWPLLGDAVSPDGSIKAGALGETIEKSSPEAAMEIPKPVARESESDMATTQPSQNDTDSVNSIQSTNAPRSIVLKEQCKFKICGNPFT</sequence>